<dbReference type="PANTHER" id="PTHR13318">
    <property type="entry name" value="PARTNER OF PAIRED, ISOFORM B-RELATED"/>
    <property type="match status" value="1"/>
</dbReference>
<dbReference type="InterPro" id="IPR032675">
    <property type="entry name" value="LRR_dom_sf"/>
</dbReference>
<feature type="transmembrane region" description="Helical" evidence="1">
    <location>
        <begin position="237"/>
        <end position="257"/>
    </location>
</feature>
<evidence type="ECO:0000313" key="2">
    <source>
        <dbReference type="EMBL" id="KAK6185484.1"/>
    </source>
</evidence>
<sequence>MSEVPSLHSAAIFACTQSLLKLFDDHQDEFRHRLISVFASDDYGVIGHNVLQRIVEYYPEKLTDSILLALVQESIKVLNLKKCINVTGCNILKALQKSKQLTSLDLSECEKLMLPALFGAFGNILLCLTVINISKCRTVNNALVQSLLRNTPCLHDLNLSECNELTDEAFLLDLEVQDKNLLGLETDVPGSYHRSTNFSLKSINISSCDRMTSLAVANICAFAGLTLQNINMAYSNISSLCLLYLSGYSLVTVYVYMMSCTIGSDFEDSDITHDQIWSLQSKYHIDSVNERKERDKENLCECLNYVKQKVKDKYYAFVSEDQIDIEITEQMDKQCSSCSNLISHQEEEPCQRLPVSCMSSNQKISLTSDEQFTAEMLCNVHSMEDLDNDSTGNDNQNKHIVMNQNSSSNLKKSVPETDHKIYLPPNKRAYISSLQFVNILCIASEESLDTITFPIFFACNKKLIHLSINWPFFTGEFVDQLVDSQTCLQELLLPECNSMSDEDIMKLCKLSHKLKKIDLTGIFMLNDIAVNRIITDEIQSLSLSECSITDLTLKLISRRAASAVKEIDLAWCEEITDEGINALMSSCSALQNLNLHHCSITEKPLFGMAEKCRNICTLSLSSIKGISDQAVIELAKNPCLLEEIDISWNTDITDVGIEALFKYSKKLKIGIFSGNKRITSQPMYCLVTDLEAWRKSQLTKTNKRIEKMNARERNVENVDDISSDEEDEIYLPRRSTVYGPNLKRIEVDYVDFMDDALLSHIVAFCFGSLEIMDYYSEAVQPAKLTVKRGRLYNM</sequence>
<gene>
    <name evidence="2" type="ORF">SNE40_007706</name>
</gene>
<feature type="transmembrane region" description="Helical" evidence="1">
    <location>
        <begin position="112"/>
        <end position="133"/>
    </location>
</feature>
<organism evidence="2 3">
    <name type="scientific">Patella caerulea</name>
    <name type="common">Rayed Mediterranean limpet</name>
    <dbReference type="NCBI Taxonomy" id="87958"/>
    <lineage>
        <taxon>Eukaryota</taxon>
        <taxon>Metazoa</taxon>
        <taxon>Spiralia</taxon>
        <taxon>Lophotrochozoa</taxon>
        <taxon>Mollusca</taxon>
        <taxon>Gastropoda</taxon>
        <taxon>Patellogastropoda</taxon>
        <taxon>Patelloidea</taxon>
        <taxon>Patellidae</taxon>
        <taxon>Patella</taxon>
    </lineage>
</organism>
<dbReference type="GO" id="GO:0031146">
    <property type="term" value="P:SCF-dependent proteasomal ubiquitin-dependent protein catabolic process"/>
    <property type="evidence" value="ECO:0007669"/>
    <property type="project" value="TreeGrafter"/>
</dbReference>
<keyword evidence="1" id="KW-1133">Transmembrane helix</keyword>
<evidence type="ECO:0000313" key="3">
    <source>
        <dbReference type="Proteomes" id="UP001347796"/>
    </source>
</evidence>
<accession>A0AAN8JZ42</accession>
<keyword evidence="1" id="KW-0812">Transmembrane</keyword>
<dbReference type="Gene3D" id="3.80.10.10">
    <property type="entry name" value="Ribonuclease Inhibitor"/>
    <property type="match status" value="2"/>
</dbReference>
<name>A0AAN8JZ42_PATCE</name>
<dbReference type="EMBL" id="JAZGQO010000006">
    <property type="protein sequence ID" value="KAK6185484.1"/>
    <property type="molecule type" value="Genomic_DNA"/>
</dbReference>
<dbReference type="SUPFAM" id="SSF52047">
    <property type="entry name" value="RNI-like"/>
    <property type="match status" value="2"/>
</dbReference>
<proteinExistence type="predicted"/>
<dbReference type="GO" id="GO:0019005">
    <property type="term" value="C:SCF ubiquitin ligase complex"/>
    <property type="evidence" value="ECO:0007669"/>
    <property type="project" value="TreeGrafter"/>
</dbReference>
<dbReference type="PANTHER" id="PTHR13318:SF247">
    <property type="entry name" value="GH16156P"/>
    <property type="match status" value="1"/>
</dbReference>
<dbReference type="InterPro" id="IPR006553">
    <property type="entry name" value="Leu-rich_rpt_Cys-con_subtyp"/>
</dbReference>
<keyword evidence="1" id="KW-0472">Membrane</keyword>
<reference evidence="2 3" key="1">
    <citation type="submission" date="2024-01" db="EMBL/GenBank/DDBJ databases">
        <title>The genome of the rayed Mediterranean limpet Patella caerulea (Linnaeus, 1758).</title>
        <authorList>
            <person name="Anh-Thu Weber A."/>
            <person name="Halstead-Nussloch G."/>
        </authorList>
    </citation>
    <scope>NUCLEOTIDE SEQUENCE [LARGE SCALE GENOMIC DNA]</scope>
    <source>
        <strain evidence="2">AATW-2023a</strain>
        <tissue evidence="2">Whole specimen</tissue>
    </source>
</reference>
<protein>
    <submittedName>
        <fullName evidence="2">Uncharacterized protein</fullName>
    </submittedName>
</protein>
<comment type="caution">
    <text evidence="2">The sequence shown here is derived from an EMBL/GenBank/DDBJ whole genome shotgun (WGS) entry which is preliminary data.</text>
</comment>
<dbReference type="AlphaFoldDB" id="A0AAN8JZ42"/>
<dbReference type="SMART" id="SM00367">
    <property type="entry name" value="LRR_CC"/>
    <property type="match status" value="8"/>
</dbReference>
<dbReference type="InterPro" id="IPR001611">
    <property type="entry name" value="Leu-rich_rpt"/>
</dbReference>
<dbReference type="Proteomes" id="UP001347796">
    <property type="component" value="Unassembled WGS sequence"/>
</dbReference>
<dbReference type="Pfam" id="PF13516">
    <property type="entry name" value="LRR_6"/>
    <property type="match status" value="2"/>
</dbReference>
<evidence type="ECO:0000256" key="1">
    <source>
        <dbReference type="SAM" id="Phobius"/>
    </source>
</evidence>
<keyword evidence="3" id="KW-1185">Reference proteome</keyword>